<sequence>MEGLVEVLAPFQHRTKSGNEWGPQLWNLLVREVKIKGWA</sequence>
<dbReference type="KEGG" id="ttf:THTE_1238"/>
<dbReference type="AlphaFoldDB" id="A0A286RD04"/>
<accession>A0A286RD04</accession>
<reference evidence="1 2" key="1">
    <citation type="journal article" name="Front. Microbiol.">
        <title>Sugar Metabolism of the First Thermophilic Planctomycete Thermogutta terrifontis: Comparative Genomic and Transcriptomic Approaches.</title>
        <authorList>
            <person name="Elcheninov A.G."/>
            <person name="Menzel P."/>
            <person name="Gudbergsdottir S.R."/>
            <person name="Slesarev A.I."/>
            <person name="Kadnikov V.V."/>
            <person name="Krogh A."/>
            <person name="Bonch-Osmolovskaya E.A."/>
            <person name="Peng X."/>
            <person name="Kublanov I.V."/>
        </authorList>
    </citation>
    <scope>NUCLEOTIDE SEQUENCE [LARGE SCALE GENOMIC DNA]</scope>
    <source>
        <strain evidence="1 2">R1</strain>
    </source>
</reference>
<protein>
    <submittedName>
        <fullName evidence="1">Uncharacterized protein</fullName>
    </submittedName>
</protein>
<proteinExistence type="predicted"/>
<dbReference type="Proteomes" id="UP000215086">
    <property type="component" value="Chromosome"/>
</dbReference>
<name>A0A286RD04_9BACT</name>
<evidence type="ECO:0000313" key="1">
    <source>
        <dbReference type="EMBL" id="ASV73840.1"/>
    </source>
</evidence>
<evidence type="ECO:0000313" key="2">
    <source>
        <dbReference type="Proteomes" id="UP000215086"/>
    </source>
</evidence>
<gene>
    <name evidence="1" type="ORF">THTE_1238</name>
</gene>
<dbReference type="EMBL" id="CP018477">
    <property type="protein sequence ID" value="ASV73840.1"/>
    <property type="molecule type" value="Genomic_DNA"/>
</dbReference>
<organism evidence="1 2">
    <name type="scientific">Thermogutta terrifontis</name>
    <dbReference type="NCBI Taxonomy" id="1331910"/>
    <lineage>
        <taxon>Bacteria</taxon>
        <taxon>Pseudomonadati</taxon>
        <taxon>Planctomycetota</taxon>
        <taxon>Planctomycetia</taxon>
        <taxon>Pirellulales</taxon>
        <taxon>Thermoguttaceae</taxon>
        <taxon>Thermogutta</taxon>
    </lineage>
</organism>
<keyword evidence="2" id="KW-1185">Reference proteome</keyword>